<dbReference type="PANTHER" id="PTHR40621:SF6">
    <property type="entry name" value="AP-1-LIKE TRANSCRIPTION FACTOR YAP1-RELATED"/>
    <property type="match status" value="1"/>
</dbReference>
<dbReference type="GO" id="GO:0000976">
    <property type="term" value="F:transcription cis-regulatory region binding"/>
    <property type="evidence" value="ECO:0007669"/>
    <property type="project" value="InterPro"/>
</dbReference>
<evidence type="ECO:0000313" key="9">
    <source>
        <dbReference type="Proteomes" id="UP000187013"/>
    </source>
</evidence>
<evidence type="ECO:0000256" key="3">
    <source>
        <dbReference type="ARBA" id="ARBA00023163"/>
    </source>
</evidence>
<proteinExistence type="predicted"/>
<dbReference type="Proteomes" id="UP000187013">
    <property type="component" value="Unassembled WGS sequence"/>
</dbReference>
<comment type="caution">
    <text evidence="8">The sequence shown here is derived from an EMBL/GenBank/DDBJ whole genome shotgun (WGS) entry which is preliminary data.</text>
</comment>
<sequence>MMDTDRSDTALDKFPKLQPKSSPDDELTISKVHISKNWKLPPRLKPGRRPQIKLKDLDEDECSTPEDETKKKKQNRDAQRAYRERRANRLQELEDTVNTLRNAMKNWKRRCMDLEAELQDARKDNSSLKHQLDMIRSNLCNDCLKDPCICHNESVTLLQDPFLQNMVKNFKPMKAVNLKKRKLSSSKLSESPAPQQHIVSVASGGCGFCSDRTTCVCKDLEVSDTEQHEIQQQQHLEESVTATLGHCSSNDKGHCKNCSDIDKSCISTESAPAPAKTTQKSTSANWEPGSCAQCQADPASKVFCKSICNSANIIAAVEVGGKKDDCSSNLAFEPGSCSQCQVDPQHKEFCEAVFSNGEQQLNADEKADTDLIPVSHAYQRIKNYMTDGNIENVHSNLSLPPMKQIASGIRIRGREVESKSVDDALRDMDKNALG</sequence>
<dbReference type="AlphaFoldDB" id="A0A1Q3A4X9"/>
<feature type="coiled-coil region" evidence="5">
    <location>
        <begin position="83"/>
        <end position="138"/>
    </location>
</feature>
<dbReference type="GO" id="GO:0090575">
    <property type="term" value="C:RNA polymerase II transcription regulator complex"/>
    <property type="evidence" value="ECO:0007669"/>
    <property type="project" value="TreeGrafter"/>
</dbReference>
<name>A0A1Q3A4X9_ZYGRO</name>
<dbReference type="GO" id="GO:0001228">
    <property type="term" value="F:DNA-binding transcription activator activity, RNA polymerase II-specific"/>
    <property type="evidence" value="ECO:0007669"/>
    <property type="project" value="TreeGrafter"/>
</dbReference>
<keyword evidence="2" id="KW-0805">Transcription regulation</keyword>
<evidence type="ECO:0000256" key="5">
    <source>
        <dbReference type="SAM" id="Coils"/>
    </source>
</evidence>
<feature type="domain" description="BZIP" evidence="7">
    <location>
        <begin position="70"/>
        <end position="85"/>
    </location>
</feature>
<evidence type="ECO:0000256" key="2">
    <source>
        <dbReference type="ARBA" id="ARBA00023015"/>
    </source>
</evidence>
<accession>A0A1Q3A4X9</accession>
<evidence type="ECO:0000256" key="1">
    <source>
        <dbReference type="ARBA" id="ARBA00004123"/>
    </source>
</evidence>
<evidence type="ECO:0000313" key="8">
    <source>
        <dbReference type="EMBL" id="GAV50749.1"/>
    </source>
</evidence>
<evidence type="ECO:0000259" key="7">
    <source>
        <dbReference type="PROSITE" id="PS00036"/>
    </source>
</evidence>
<dbReference type="Gene3D" id="1.20.5.170">
    <property type="match status" value="1"/>
</dbReference>
<evidence type="ECO:0000256" key="4">
    <source>
        <dbReference type="ARBA" id="ARBA00023242"/>
    </source>
</evidence>
<evidence type="ECO:0000256" key="6">
    <source>
        <dbReference type="SAM" id="MobiDB-lite"/>
    </source>
</evidence>
<dbReference type="InterPro" id="IPR004827">
    <property type="entry name" value="bZIP"/>
</dbReference>
<dbReference type="SMART" id="SM00338">
    <property type="entry name" value="BRLZ"/>
    <property type="match status" value="1"/>
</dbReference>
<organism evidence="8 9">
    <name type="scientific">Zygosaccharomyces rouxii</name>
    <dbReference type="NCBI Taxonomy" id="4956"/>
    <lineage>
        <taxon>Eukaryota</taxon>
        <taxon>Fungi</taxon>
        <taxon>Dikarya</taxon>
        <taxon>Ascomycota</taxon>
        <taxon>Saccharomycotina</taxon>
        <taxon>Saccharomycetes</taxon>
        <taxon>Saccharomycetales</taxon>
        <taxon>Saccharomycetaceae</taxon>
        <taxon>Zygosaccharomyces</taxon>
    </lineage>
</organism>
<dbReference type="PANTHER" id="PTHR40621">
    <property type="entry name" value="TRANSCRIPTION FACTOR KAPC-RELATED"/>
    <property type="match status" value="1"/>
</dbReference>
<comment type="subcellular location">
    <subcellularLocation>
        <location evidence="1">Nucleus</location>
    </subcellularLocation>
</comment>
<feature type="compositionally biased region" description="Basic and acidic residues" evidence="6">
    <location>
        <begin position="1"/>
        <end position="15"/>
    </location>
</feature>
<dbReference type="SUPFAM" id="SSF57959">
    <property type="entry name" value="Leucine zipper domain"/>
    <property type="match status" value="1"/>
</dbReference>
<keyword evidence="5" id="KW-0175">Coiled coil</keyword>
<protein>
    <recommendedName>
        <fullName evidence="7">BZIP domain-containing protein</fullName>
    </recommendedName>
</protein>
<gene>
    <name evidence="8" type="ORF">ZYGR_0Z01720</name>
</gene>
<keyword evidence="3" id="KW-0804">Transcription</keyword>
<dbReference type="EMBL" id="BDGX01000026">
    <property type="protein sequence ID" value="GAV50749.1"/>
    <property type="molecule type" value="Genomic_DNA"/>
</dbReference>
<dbReference type="OMA" id="CICHNES"/>
<dbReference type="CDD" id="cd14688">
    <property type="entry name" value="bZIP_YAP"/>
    <property type="match status" value="1"/>
</dbReference>
<reference evidence="8 9" key="1">
    <citation type="submission" date="2016-08" db="EMBL/GenBank/DDBJ databases">
        <title>Draft genome sequence of allopolyploid Zygosaccharomyces rouxii.</title>
        <authorList>
            <person name="Watanabe J."/>
            <person name="Uehara K."/>
            <person name="Mogi Y."/>
            <person name="Tsukioka Y."/>
        </authorList>
    </citation>
    <scope>NUCLEOTIDE SEQUENCE [LARGE SCALE GENOMIC DNA]</scope>
    <source>
        <strain evidence="8 9">NBRC 110957</strain>
    </source>
</reference>
<dbReference type="eggNOG" id="ENOG502QUE5">
    <property type="taxonomic scope" value="Eukaryota"/>
</dbReference>
<feature type="compositionally biased region" description="Acidic residues" evidence="6">
    <location>
        <begin position="57"/>
        <end position="66"/>
    </location>
</feature>
<dbReference type="InterPro" id="IPR046347">
    <property type="entry name" value="bZIP_sf"/>
</dbReference>
<feature type="compositionally biased region" description="Basic and acidic residues" evidence="6">
    <location>
        <begin position="67"/>
        <end position="81"/>
    </location>
</feature>
<dbReference type="InterPro" id="IPR050936">
    <property type="entry name" value="AP-1-like"/>
</dbReference>
<dbReference type="OrthoDB" id="2285533at2759"/>
<feature type="region of interest" description="Disordered" evidence="6">
    <location>
        <begin position="1"/>
        <end position="81"/>
    </location>
</feature>
<keyword evidence="4" id="KW-0539">Nucleus</keyword>
<dbReference type="PROSITE" id="PS00036">
    <property type="entry name" value="BZIP_BASIC"/>
    <property type="match status" value="1"/>
</dbReference>